<dbReference type="EMBL" id="AB924597">
    <property type="protein sequence ID" value="BAT24123.1"/>
    <property type="molecule type" value="Genomic_DNA"/>
</dbReference>
<dbReference type="Pfam" id="PF13704">
    <property type="entry name" value="Glyco_tranf_2_4"/>
    <property type="match status" value="1"/>
</dbReference>
<evidence type="ECO:0000313" key="1">
    <source>
        <dbReference type="EMBL" id="BAT24123.1"/>
    </source>
</evidence>
<dbReference type="Gene3D" id="3.90.550.10">
    <property type="entry name" value="Spore Coat Polysaccharide Biosynthesis Protein SpsA, Chain A"/>
    <property type="match status" value="1"/>
</dbReference>
<protein>
    <submittedName>
        <fullName evidence="1">Glycosyl transferase</fullName>
    </submittedName>
</protein>
<dbReference type="AlphaFoldDB" id="A0A0P0YSK7"/>
<name>A0A0P0YSK7_9ENTR</name>
<reference evidence="1" key="2">
    <citation type="journal article" date="2015" name="Sci. Rep.">
        <title>Genetic analysis of capsular polysaccharide synthesis gene clusters in 79 capsular types of Klebsiella spp.</title>
        <authorList>
            <person name="Pan Y.J."/>
            <person name="Lin T.L."/>
            <person name="Chen C.T."/>
            <person name="Chen Y.Y."/>
            <person name="Hsieh P.F."/>
            <person name="Hsu C.R."/>
            <person name="Wu M.C."/>
            <person name="Wang J.T."/>
        </authorList>
    </citation>
    <scope>NUCLEOTIDE SEQUENCE</scope>
    <source>
        <strain evidence="1">4463/52</strain>
    </source>
</reference>
<proteinExistence type="predicted"/>
<sequence>MNIYCLMTVKNEIDILPDVIDSALHWANKIIILDNNSKDGCTEYIQKISNEDERIIFWGVYKGPFTDAIRQRVFQDFKHIANVGDWWCRLDADEIYIDNPRVFLEGLNHTVDYVKCASFQYYLTEDMVTSGIDKNYKDLSHYKCNWSEIRFFKFKKDTIWLPKMNWPINIYKPADNFVRLKHFQYRNIQQIKQRIETRKNNTKDNNIFYHDKANGAEWFSIRGFKIPDDTAYLDAKVVTYSDLENSKEYIIPEHFKTKFYDKTNFLKLLQRKLVTFVFNRFFSKYI</sequence>
<accession>A0A0P0YSK7</accession>
<dbReference type="GO" id="GO:0016740">
    <property type="term" value="F:transferase activity"/>
    <property type="evidence" value="ECO:0007669"/>
    <property type="project" value="UniProtKB-KW"/>
</dbReference>
<keyword evidence="1" id="KW-0808">Transferase</keyword>
<reference evidence="1" key="1">
    <citation type="submission" date="2014-04" db="EMBL/GenBank/DDBJ databases">
        <authorList>
            <person name="Harrison E."/>
        </authorList>
    </citation>
    <scope>NUCLEOTIDE SEQUENCE</scope>
    <source>
        <strain evidence="1">4463/52</strain>
    </source>
</reference>
<dbReference type="InterPro" id="IPR029044">
    <property type="entry name" value="Nucleotide-diphossugar_trans"/>
</dbReference>
<organism evidence="1">
    <name type="scientific">Klebsiella sp. 4463/52</name>
    <dbReference type="NCBI Taxonomy" id="1497830"/>
    <lineage>
        <taxon>Bacteria</taxon>
        <taxon>Pseudomonadati</taxon>
        <taxon>Pseudomonadota</taxon>
        <taxon>Gammaproteobacteria</taxon>
        <taxon>Enterobacterales</taxon>
        <taxon>Enterobacteriaceae</taxon>
        <taxon>Klebsiella/Raoultella group</taxon>
        <taxon>Klebsiella</taxon>
    </lineage>
</organism>
<gene>
    <name evidence="1" type="primary">wcqW</name>
</gene>
<dbReference type="SUPFAM" id="SSF53448">
    <property type="entry name" value="Nucleotide-diphospho-sugar transferases"/>
    <property type="match status" value="1"/>
</dbReference>